<evidence type="ECO:0000256" key="1">
    <source>
        <dbReference type="SAM" id="Coils"/>
    </source>
</evidence>
<organism evidence="2 3">
    <name type="scientific">Aliidiomarina maris</name>
    <dbReference type="NCBI Taxonomy" id="531312"/>
    <lineage>
        <taxon>Bacteria</taxon>
        <taxon>Pseudomonadati</taxon>
        <taxon>Pseudomonadota</taxon>
        <taxon>Gammaproteobacteria</taxon>
        <taxon>Alteromonadales</taxon>
        <taxon>Idiomarinaceae</taxon>
        <taxon>Aliidiomarina</taxon>
    </lineage>
</organism>
<reference evidence="2 3" key="1">
    <citation type="journal article" date="2018" name="Front. Microbiol.">
        <title>Genome-Based Analysis Reveals the Taxonomy and Diversity of the Family Idiomarinaceae.</title>
        <authorList>
            <person name="Liu Y."/>
            <person name="Lai Q."/>
            <person name="Shao Z."/>
        </authorList>
    </citation>
    <scope>NUCLEOTIDE SEQUENCE [LARGE SCALE GENOMIC DNA]</scope>
    <source>
        <strain evidence="2 3">CF12-14</strain>
    </source>
</reference>
<name>A0ABY0BT08_9GAMM</name>
<proteinExistence type="predicted"/>
<dbReference type="PANTHER" id="PTHR37166">
    <property type="entry name" value="PROTEIN FLAG"/>
    <property type="match status" value="1"/>
</dbReference>
<dbReference type="Pfam" id="PF03646">
    <property type="entry name" value="FlaG"/>
    <property type="match status" value="1"/>
</dbReference>
<dbReference type="EMBL" id="PIPK01000003">
    <property type="protein sequence ID" value="RUO27260.1"/>
    <property type="molecule type" value="Genomic_DNA"/>
</dbReference>
<evidence type="ECO:0008006" key="4">
    <source>
        <dbReference type="Google" id="ProtNLM"/>
    </source>
</evidence>
<dbReference type="InterPro" id="IPR005186">
    <property type="entry name" value="FlaG"/>
</dbReference>
<dbReference type="InterPro" id="IPR035924">
    <property type="entry name" value="FlaG-like_sf"/>
</dbReference>
<evidence type="ECO:0000313" key="2">
    <source>
        <dbReference type="EMBL" id="RUO27260.1"/>
    </source>
</evidence>
<keyword evidence="3" id="KW-1185">Reference proteome</keyword>
<dbReference type="SUPFAM" id="SSF160214">
    <property type="entry name" value="FlaG-like"/>
    <property type="match status" value="1"/>
</dbReference>
<dbReference type="Proteomes" id="UP000287865">
    <property type="component" value="Unassembled WGS sequence"/>
</dbReference>
<gene>
    <name evidence="2" type="ORF">CWE07_04750</name>
</gene>
<feature type="coiled-coil region" evidence="1">
    <location>
        <begin position="67"/>
        <end position="94"/>
    </location>
</feature>
<dbReference type="Gene3D" id="3.30.160.170">
    <property type="entry name" value="FlaG-like"/>
    <property type="match status" value="1"/>
</dbReference>
<accession>A0ABY0BT08</accession>
<dbReference type="PANTHER" id="PTHR37166:SF1">
    <property type="entry name" value="PROTEIN FLAG"/>
    <property type="match status" value="1"/>
</dbReference>
<evidence type="ECO:0000313" key="3">
    <source>
        <dbReference type="Proteomes" id="UP000287865"/>
    </source>
</evidence>
<comment type="caution">
    <text evidence="2">The sequence shown here is derived from an EMBL/GenBank/DDBJ whole genome shotgun (WGS) entry which is preliminary data.</text>
</comment>
<keyword evidence="1" id="KW-0175">Coiled coil</keyword>
<sequence>MLIGGHVMSVESSNTGFSDAARIVANQSREEKVIENQPDKGALLVEQEKLAVKMAEQAKRSDNEVDIQDTVQAAEALLRVAQNLNQDIQFSLQEAPNSSPIIQVIDRETGDVIRQIPSDDFLKLAGRMQSLTQNEQLDSATGLLIDSRV</sequence>
<protein>
    <recommendedName>
        <fullName evidence="4">Flagellar protein FlaG</fullName>
    </recommendedName>
</protein>